<organism evidence="2 3">
    <name type="scientific">Pistricoccus aurantiacus</name>
    <dbReference type="NCBI Taxonomy" id="1883414"/>
    <lineage>
        <taxon>Bacteria</taxon>
        <taxon>Pseudomonadati</taxon>
        <taxon>Pseudomonadota</taxon>
        <taxon>Gammaproteobacteria</taxon>
        <taxon>Oceanospirillales</taxon>
        <taxon>Halomonadaceae</taxon>
        <taxon>Pistricoccus</taxon>
    </lineage>
</organism>
<evidence type="ECO:0000259" key="1">
    <source>
        <dbReference type="Pfam" id="PF13360"/>
    </source>
</evidence>
<dbReference type="InterPro" id="IPR018391">
    <property type="entry name" value="PQQ_b-propeller_rpt"/>
</dbReference>
<sequence length="455" mass="49374">MAWGIYTVNHICHEEYTMNVWKKHTLLTGCLMALTSSTLAAGFGPDEWTQYRLDATNNAVFSNGDAPLKRMKFRTGDQVRATPVIVDNALYIGNHATGGMFRFNLPEGKAAWHDDNPWFRHAPNWIHSEMIQSDGRIFVGYGNRAFQSEFVRGTGDSGVMAVDPEDGATLWSHATLGEVMPTPAMWDETLYITTGGGELLALDPGSGEQRWSLELPGWVSMSSPAIEDGVLYVGSLNSVIAVDLDNRDIRWRFDETASFTDVPPAVSDGIVVMTGMVGRHNLSDQEKRRYSTQRGGFHFIYAFDAMSGELLWEDLLGSGPHQPNNTSGAPAIADGKVFVGSPYARGMYAYDLKTGKRLWEHPTNAGIKGAPAITAGKVFFGDTAGFLYALDAEDGDEPRCENGQATSKMKLGGSSNAASATALAPGGPVVINNTVFVGSQDGFVYAVPVTEFDCR</sequence>
<dbReference type="OrthoDB" id="9794322at2"/>
<keyword evidence="3" id="KW-1185">Reference proteome</keyword>
<protein>
    <submittedName>
        <fullName evidence="2">PQQ-binding-like beta-propeller repeat protein</fullName>
    </submittedName>
</protein>
<proteinExistence type="predicted"/>
<dbReference type="Gene3D" id="2.130.10.10">
    <property type="entry name" value="YVTN repeat-like/Quinoprotein amine dehydrogenase"/>
    <property type="match status" value="1"/>
</dbReference>
<dbReference type="EMBL" id="CP042382">
    <property type="protein sequence ID" value="QEA40657.1"/>
    <property type="molecule type" value="Genomic_DNA"/>
</dbReference>
<dbReference type="SUPFAM" id="SSF50998">
    <property type="entry name" value="Quinoprotein alcohol dehydrogenase-like"/>
    <property type="match status" value="1"/>
</dbReference>
<dbReference type="Pfam" id="PF13360">
    <property type="entry name" value="PQQ_2"/>
    <property type="match status" value="1"/>
</dbReference>
<dbReference type="KEGG" id="paur:FGL86_17300"/>
<reference evidence="2 3" key="1">
    <citation type="submission" date="2019-06" db="EMBL/GenBank/DDBJ databases">
        <title>Genome analyses of bacteria isolated from kimchi.</title>
        <authorList>
            <person name="Lee S."/>
            <person name="Ahn S."/>
            <person name="Roh S."/>
        </authorList>
    </citation>
    <scope>NUCLEOTIDE SEQUENCE [LARGE SCALE GENOMIC DNA]</scope>
    <source>
        <strain evidence="2 3">CBA4606</strain>
    </source>
</reference>
<evidence type="ECO:0000313" key="3">
    <source>
        <dbReference type="Proteomes" id="UP000321272"/>
    </source>
</evidence>
<dbReference type="InterPro" id="IPR002372">
    <property type="entry name" value="PQQ_rpt_dom"/>
</dbReference>
<dbReference type="Proteomes" id="UP000321272">
    <property type="component" value="Chromosome"/>
</dbReference>
<gene>
    <name evidence="2" type="ORF">FGL86_17300</name>
</gene>
<dbReference type="InterPro" id="IPR011047">
    <property type="entry name" value="Quinoprotein_ADH-like_sf"/>
</dbReference>
<dbReference type="InterPro" id="IPR015943">
    <property type="entry name" value="WD40/YVTN_repeat-like_dom_sf"/>
</dbReference>
<dbReference type="Gene3D" id="2.40.128.630">
    <property type="match status" value="2"/>
</dbReference>
<feature type="domain" description="Pyrrolo-quinoline quinone repeat" evidence="1">
    <location>
        <begin position="156"/>
        <end position="396"/>
    </location>
</feature>
<dbReference type="PANTHER" id="PTHR34512:SF30">
    <property type="entry name" value="OUTER MEMBRANE PROTEIN ASSEMBLY FACTOR BAMB"/>
    <property type="match status" value="1"/>
</dbReference>
<evidence type="ECO:0000313" key="2">
    <source>
        <dbReference type="EMBL" id="QEA40657.1"/>
    </source>
</evidence>
<dbReference type="PANTHER" id="PTHR34512">
    <property type="entry name" value="CELL SURFACE PROTEIN"/>
    <property type="match status" value="1"/>
</dbReference>
<accession>A0A5B8SX29</accession>
<name>A0A5B8SX29_9GAMM</name>
<dbReference type="AlphaFoldDB" id="A0A5B8SX29"/>
<dbReference type="SMART" id="SM00564">
    <property type="entry name" value="PQQ"/>
    <property type="match status" value="7"/>
</dbReference>